<dbReference type="EMBL" id="JAPDRK010000009">
    <property type="protein sequence ID" value="KAJ9609100.1"/>
    <property type="molecule type" value="Genomic_DNA"/>
</dbReference>
<sequence>MAMIKIEDHMINEHPAVRSGPSSNPTKQLLGMPDEIRLQIYRAFLVKDGNVKLKCEYQPDAIRWTKSLSVNKGVTAFLRTCEKIKIEGTDVLYGDNTFECYHVRVFKNEFIHGKSFERSDKFRGIGKENASKIKRGYFGLPLVIIRNPQDSWEGNPFLDFMCTDLVGLQKLTITTMISSRVGGQAEDKQADRTRALTTTAARIAKYHPTLRKPIWRHWSGHKYEEGYDEQYVWGEFFVDIMAPGFEMHLDGTTPKLDAFGRNFEACDVLLKTAMILRTPWLQINIWRNIKNFELSQKYLTSEVDASEIATWPGEFDWESDDQAALVEVSKSRCIHGKFTSGRFVDGKFIKGCWFDGDTSFVQGKWINARHVEGKYDYGQFVGDEWVTDTHFVEGKWVDGKLIKGVWIDWREGKFLEGTWRDGLFVKGRWSGEQFVEGKTIGKLFYPGKWASNETFTQGAWTQQPKVAELSPLEGWWSKLGGKGTAEGGSTDA</sequence>
<dbReference type="Proteomes" id="UP001172673">
    <property type="component" value="Unassembled WGS sequence"/>
</dbReference>
<accession>A0AA38X962</accession>
<organism evidence="1 2">
    <name type="scientific">Cladophialophora chaetospira</name>
    <dbReference type="NCBI Taxonomy" id="386627"/>
    <lineage>
        <taxon>Eukaryota</taxon>
        <taxon>Fungi</taxon>
        <taxon>Dikarya</taxon>
        <taxon>Ascomycota</taxon>
        <taxon>Pezizomycotina</taxon>
        <taxon>Eurotiomycetes</taxon>
        <taxon>Chaetothyriomycetidae</taxon>
        <taxon>Chaetothyriales</taxon>
        <taxon>Herpotrichiellaceae</taxon>
        <taxon>Cladophialophora</taxon>
    </lineage>
</organism>
<comment type="caution">
    <text evidence="1">The sequence shown here is derived from an EMBL/GenBank/DDBJ whole genome shotgun (WGS) entry which is preliminary data.</text>
</comment>
<dbReference type="AlphaFoldDB" id="A0AA38X962"/>
<gene>
    <name evidence="1" type="ORF">H2200_006871</name>
</gene>
<evidence type="ECO:0000313" key="2">
    <source>
        <dbReference type="Proteomes" id="UP001172673"/>
    </source>
</evidence>
<keyword evidence="2" id="KW-1185">Reference proteome</keyword>
<reference evidence="1" key="1">
    <citation type="submission" date="2022-10" db="EMBL/GenBank/DDBJ databases">
        <title>Culturing micro-colonial fungi from biological soil crusts in the Mojave desert and describing Neophaeococcomyces mojavensis, and introducing the new genera and species Taxawa tesnikishii.</title>
        <authorList>
            <person name="Kurbessoian T."/>
            <person name="Stajich J.E."/>
        </authorList>
    </citation>
    <scope>NUCLEOTIDE SEQUENCE</scope>
    <source>
        <strain evidence="1">TK_41</strain>
    </source>
</reference>
<evidence type="ECO:0000313" key="1">
    <source>
        <dbReference type="EMBL" id="KAJ9609100.1"/>
    </source>
</evidence>
<protein>
    <submittedName>
        <fullName evidence="1">Uncharacterized protein</fullName>
    </submittedName>
</protein>
<proteinExistence type="predicted"/>
<name>A0AA38X962_9EURO</name>